<protein>
    <submittedName>
        <fullName evidence="2">Uncharacterized protein</fullName>
    </submittedName>
</protein>
<dbReference type="Proteomes" id="UP000238823">
    <property type="component" value="Unassembled WGS sequence"/>
</dbReference>
<organism evidence="2 3">
    <name type="scientific">Enhygromyxa salina</name>
    <dbReference type="NCBI Taxonomy" id="215803"/>
    <lineage>
        <taxon>Bacteria</taxon>
        <taxon>Pseudomonadati</taxon>
        <taxon>Myxococcota</taxon>
        <taxon>Polyangia</taxon>
        <taxon>Nannocystales</taxon>
        <taxon>Nannocystaceae</taxon>
        <taxon>Enhygromyxa</taxon>
    </lineage>
</organism>
<keyword evidence="1" id="KW-1133">Transmembrane helix</keyword>
<evidence type="ECO:0000313" key="2">
    <source>
        <dbReference type="EMBL" id="PRQ07481.1"/>
    </source>
</evidence>
<reference evidence="2 3" key="1">
    <citation type="submission" date="2018-03" db="EMBL/GenBank/DDBJ databases">
        <title>Draft Genome Sequences of the Obligatory Marine Myxobacteria Enhygromyxa salina SWB007.</title>
        <authorList>
            <person name="Poehlein A."/>
            <person name="Moghaddam J.A."/>
            <person name="Harms H."/>
            <person name="Alanjari M."/>
            <person name="Koenig G.M."/>
            <person name="Daniel R."/>
            <person name="Schaeberle T.F."/>
        </authorList>
    </citation>
    <scope>NUCLEOTIDE SEQUENCE [LARGE SCALE GENOMIC DNA]</scope>
    <source>
        <strain evidence="2 3">SWB007</strain>
    </source>
</reference>
<sequence length="404" mass="42989">MAIVMGPASPEPSAIAVHWQVQSDRPDQQPDDALRVSVRERVAARDARPVAAVSDRALERARIAVSHELPVETRARHRALRSELDDADAAYREGRFEAARAALVRVDEQLHQTPELPGAAASAREAELLAAKIAWASGEPELAELALAAALRLDPEAQLSVREAAPELVARYHAIQASLLAARELTWIVPELSDRSGSSFRVEIDGVPGLRAVPPGPHLVVVRRDGHEPFAAWRSLDQAWVLPDSPERIASAPALTAATIAAVCEALALDVLLLAERRDHQIGLQAHQCGVGFGPRWTGRREALADGITVALDGPFVEPTPSLAELWPSPLVEVAAGPELDPDPVGSGGAEPARPWYRRGWIWGTSTGVAAAIAGGVVAGVLLNGREPRPSSLEIDANEFIGGG</sequence>
<accession>A0A2S9YQV8</accession>
<keyword evidence="1" id="KW-0812">Transmembrane</keyword>
<name>A0A2S9YQV8_9BACT</name>
<gene>
    <name evidence="2" type="ORF">ENSA7_27780</name>
</gene>
<feature type="transmembrane region" description="Helical" evidence="1">
    <location>
        <begin position="361"/>
        <end position="383"/>
    </location>
</feature>
<dbReference type="EMBL" id="PVNL01000053">
    <property type="protein sequence ID" value="PRQ07481.1"/>
    <property type="molecule type" value="Genomic_DNA"/>
</dbReference>
<dbReference type="AlphaFoldDB" id="A0A2S9YQV8"/>
<evidence type="ECO:0000256" key="1">
    <source>
        <dbReference type="SAM" id="Phobius"/>
    </source>
</evidence>
<comment type="caution">
    <text evidence="2">The sequence shown here is derived from an EMBL/GenBank/DDBJ whole genome shotgun (WGS) entry which is preliminary data.</text>
</comment>
<keyword evidence="1" id="KW-0472">Membrane</keyword>
<evidence type="ECO:0000313" key="3">
    <source>
        <dbReference type="Proteomes" id="UP000238823"/>
    </source>
</evidence>
<proteinExistence type="predicted"/>